<evidence type="ECO:0000259" key="5">
    <source>
        <dbReference type="PROSITE" id="PS50977"/>
    </source>
</evidence>
<dbReference type="InterPro" id="IPR050109">
    <property type="entry name" value="HTH-type_TetR-like_transc_reg"/>
</dbReference>
<keyword evidence="2 4" id="KW-0238">DNA-binding</keyword>
<dbReference type="EMBL" id="FNAF01000026">
    <property type="protein sequence ID" value="SDE15166.1"/>
    <property type="molecule type" value="Genomic_DNA"/>
</dbReference>
<dbReference type="InterPro" id="IPR009057">
    <property type="entry name" value="Homeodomain-like_sf"/>
</dbReference>
<proteinExistence type="predicted"/>
<dbReference type="Gene3D" id="1.10.357.10">
    <property type="entry name" value="Tetracycline Repressor, domain 2"/>
    <property type="match status" value="1"/>
</dbReference>
<feature type="DNA-binding region" description="H-T-H motif" evidence="4">
    <location>
        <begin position="28"/>
        <end position="47"/>
    </location>
</feature>
<keyword evidence="7" id="KW-1185">Reference proteome</keyword>
<evidence type="ECO:0000256" key="3">
    <source>
        <dbReference type="ARBA" id="ARBA00023163"/>
    </source>
</evidence>
<dbReference type="PRINTS" id="PR00455">
    <property type="entry name" value="HTHTETR"/>
</dbReference>
<dbReference type="Pfam" id="PF00440">
    <property type="entry name" value="TetR_N"/>
    <property type="match status" value="1"/>
</dbReference>
<feature type="domain" description="HTH tetR-type" evidence="5">
    <location>
        <begin position="5"/>
        <end position="65"/>
    </location>
</feature>
<organism evidence="6 7">
    <name type="scientific">Peptococcus niger</name>
    <dbReference type="NCBI Taxonomy" id="2741"/>
    <lineage>
        <taxon>Bacteria</taxon>
        <taxon>Bacillati</taxon>
        <taxon>Bacillota</taxon>
        <taxon>Clostridia</taxon>
        <taxon>Eubacteriales</taxon>
        <taxon>Peptococcaceae</taxon>
        <taxon>Peptococcus</taxon>
    </lineage>
</organism>
<gene>
    <name evidence="6" type="ORF">SAMN04489866_1266</name>
</gene>
<dbReference type="RefSeq" id="WP_159428082.1">
    <property type="nucleotide sequence ID" value="NZ_FNAF01000026.1"/>
</dbReference>
<dbReference type="PROSITE" id="PS50977">
    <property type="entry name" value="HTH_TETR_2"/>
    <property type="match status" value="1"/>
</dbReference>
<dbReference type="PANTHER" id="PTHR30055:SF234">
    <property type="entry name" value="HTH-TYPE TRANSCRIPTIONAL REGULATOR BETI"/>
    <property type="match status" value="1"/>
</dbReference>
<dbReference type="InterPro" id="IPR001647">
    <property type="entry name" value="HTH_TetR"/>
</dbReference>
<sequence>MNHQATSKEKLLTAARILVAEEGFSALAIRKLAEAASVSVGTVYNYFPSKKILMAEVVESVWLYIFHGDNWTQPDNFLSSVEWIYGRLMAAQRQYPDIMQVHFHGLPESDSEKMQAIYQHIEAALVKLLDQDEDVRQNVFGADLTSEQLARFALHHLMYQAALKKDNCADLLAVLKALLYEEDMGCLKKLSR</sequence>
<reference evidence="6 7" key="1">
    <citation type="submission" date="2016-10" db="EMBL/GenBank/DDBJ databases">
        <authorList>
            <person name="de Groot N.N."/>
        </authorList>
    </citation>
    <scope>NUCLEOTIDE SEQUENCE [LARGE SCALE GENOMIC DNA]</scope>
    <source>
        <strain evidence="6 7">DSM 20475</strain>
    </source>
</reference>
<name>A0A1G7AMQ6_PEPNI</name>
<dbReference type="SUPFAM" id="SSF46689">
    <property type="entry name" value="Homeodomain-like"/>
    <property type="match status" value="1"/>
</dbReference>
<keyword evidence="3" id="KW-0804">Transcription</keyword>
<evidence type="ECO:0000256" key="1">
    <source>
        <dbReference type="ARBA" id="ARBA00023015"/>
    </source>
</evidence>
<evidence type="ECO:0000313" key="7">
    <source>
        <dbReference type="Proteomes" id="UP000198995"/>
    </source>
</evidence>
<dbReference type="GO" id="GO:0003700">
    <property type="term" value="F:DNA-binding transcription factor activity"/>
    <property type="evidence" value="ECO:0007669"/>
    <property type="project" value="TreeGrafter"/>
</dbReference>
<protein>
    <submittedName>
        <fullName evidence="6">DNA-binding transcriptional regulator, AcrR family</fullName>
    </submittedName>
</protein>
<evidence type="ECO:0000313" key="6">
    <source>
        <dbReference type="EMBL" id="SDE15166.1"/>
    </source>
</evidence>
<dbReference type="AlphaFoldDB" id="A0A1G7AMQ6"/>
<evidence type="ECO:0000256" key="2">
    <source>
        <dbReference type="ARBA" id="ARBA00023125"/>
    </source>
</evidence>
<dbReference type="GO" id="GO:0000976">
    <property type="term" value="F:transcription cis-regulatory region binding"/>
    <property type="evidence" value="ECO:0007669"/>
    <property type="project" value="TreeGrafter"/>
</dbReference>
<dbReference type="STRING" id="2741.SAMN04489866_1266"/>
<dbReference type="PANTHER" id="PTHR30055">
    <property type="entry name" value="HTH-TYPE TRANSCRIPTIONAL REGULATOR RUTR"/>
    <property type="match status" value="1"/>
</dbReference>
<dbReference type="Proteomes" id="UP000198995">
    <property type="component" value="Unassembled WGS sequence"/>
</dbReference>
<dbReference type="OrthoDB" id="13453at2"/>
<accession>A0A1G7AMQ6</accession>
<evidence type="ECO:0000256" key="4">
    <source>
        <dbReference type="PROSITE-ProRule" id="PRU00335"/>
    </source>
</evidence>
<keyword evidence="1" id="KW-0805">Transcription regulation</keyword>